<reference evidence="3 4" key="1">
    <citation type="submission" date="2020-08" db="EMBL/GenBank/DDBJ databases">
        <title>Genomic Encyclopedia of Type Strains, Phase IV (KMG-IV): sequencing the most valuable type-strain genomes for metagenomic binning, comparative biology and taxonomic classification.</title>
        <authorList>
            <person name="Goeker M."/>
        </authorList>
    </citation>
    <scope>NUCLEOTIDE SEQUENCE [LARGE SCALE GENOMIC DNA]</scope>
    <source>
        <strain evidence="3 4">DSM 105074</strain>
    </source>
</reference>
<proteinExistence type="predicted"/>
<evidence type="ECO:0000259" key="1">
    <source>
        <dbReference type="Pfam" id="PF01408"/>
    </source>
</evidence>
<dbReference type="PANTHER" id="PTHR43818">
    <property type="entry name" value="BCDNA.GH03377"/>
    <property type="match status" value="1"/>
</dbReference>
<name>A0A840TVK0_9BACT</name>
<dbReference type="PROSITE" id="PS51318">
    <property type="entry name" value="TAT"/>
    <property type="match status" value="1"/>
</dbReference>
<dbReference type="SUPFAM" id="SSF51735">
    <property type="entry name" value="NAD(P)-binding Rossmann-fold domains"/>
    <property type="match status" value="1"/>
</dbReference>
<evidence type="ECO:0000259" key="2">
    <source>
        <dbReference type="Pfam" id="PF22725"/>
    </source>
</evidence>
<dbReference type="Pfam" id="PF01408">
    <property type="entry name" value="GFO_IDH_MocA"/>
    <property type="match status" value="1"/>
</dbReference>
<dbReference type="EMBL" id="JACHGF010000003">
    <property type="protein sequence ID" value="MBB5284148.1"/>
    <property type="molecule type" value="Genomic_DNA"/>
</dbReference>
<dbReference type="InterPro" id="IPR055170">
    <property type="entry name" value="GFO_IDH_MocA-like_dom"/>
</dbReference>
<dbReference type="InterPro" id="IPR050463">
    <property type="entry name" value="Gfo/Idh/MocA_oxidrdct_glycsds"/>
</dbReference>
<evidence type="ECO:0000313" key="4">
    <source>
        <dbReference type="Proteomes" id="UP000557307"/>
    </source>
</evidence>
<dbReference type="PANTHER" id="PTHR43818:SF5">
    <property type="entry name" value="OXIDOREDUCTASE FAMILY PROTEIN"/>
    <property type="match status" value="1"/>
</dbReference>
<dbReference type="InterPro" id="IPR006311">
    <property type="entry name" value="TAT_signal"/>
</dbReference>
<dbReference type="Gene3D" id="3.40.50.720">
    <property type="entry name" value="NAD(P)-binding Rossmann-like Domain"/>
    <property type="match status" value="1"/>
</dbReference>
<dbReference type="Pfam" id="PF22725">
    <property type="entry name" value="GFO_IDH_MocA_C3"/>
    <property type="match status" value="1"/>
</dbReference>
<dbReference type="InterPro" id="IPR036291">
    <property type="entry name" value="NAD(P)-bd_dom_sf"/>
</dbReference>
<dbReference type="Gene3D" id="3.30.360.10">
    <property type="entry name" value="Dihydrodipicolinate Reductase, domain 2"/>
    <property type="match status" value="1"/>
</dbReference>
<sequence length="454" mass="50293">MDNQTNSSPNSRRDFIKKTVVGSAALSLGGILPGFSPKSYANILGANEKVRVGVMGVNSRGLALASNFSLQPNCQVVSISDVDSRAAEKCVAKVEENQKSKPKNQPDFRKALEDKDLDALVVAAPDHWHAPAALLASKAGKHVYLEKPCSHNPHEGELLVAAAKKYKNVIQMGNQRRSWPNVAAGVQEVRNGSIGRPYFAKGWYTNNRASIGTGKAAAVPSWLDYELWQGPAPRQAYKDNVVHYNWHWFWNWGTGEALNNGTHMLDLMRWGLGVEYPTKVTSSGGRYHYKDDWETPDTQVINLEFANNTGMSWEGRSCNGRTIEGESVGVVFYGEKGSLQILPGNAYKVFDLENKLVKDVKNDLTIDPRDRMNPSQALDAIHIQNFFDAIKKGTALNSDIVSGHQSTLLCQLGNIAFRSGGMLDIDPKNGHIKNNKEAEKLWKREYQKGWEPTV</sequence>
<dbReference type="GO" id="GO:0000166">
    <property type="term" value="F:nucleotide binding"/>
    <property type="evidence" value="ECO:0007669"/>
    <property type="project" value="InterPro"/>
</dbReference>
<accession>A0A840TVK0</accession>
<evidence type="ECO:0000313" key="3">
    <source>
        <dbReference type="EMBL" id="MBB5284148.1"/>
    </source>
</evidence>
<dbReference type="SUPFAM" id="SSF55347">
    <property type="entry name" value="Glyceraldehyde-3-phosphate dehydrogenase-like, C-terminal domain"/>
    <property type="match status" value="1"/>
</dbReference>
<dbReference type="AlphaFoldDB" id="A0A840TVK0"/>
<keyword evidence="4" id="KW-1185">Reference proteome</keyword>
<comment type="caution">
    <text evidence="3">The sequence shown here is derived from an EMBL/GenBank/DDBJ whole genome shotgun (WGS) entry which is preliminary data.</text>
</comment>
<feature type="domain" description="Gfo/Idh/MocA-like oxidoreductase N-terminal" evidence="1">
    <location>
        <begin position="50"/>
        <end position="173"/>
    </location>
</feature>
<protein>
    <submittedName>
        <fullName evidence="3">Putative dehydrogenase</fullName>
    </submittedName>
</protein>
<gene>
    <name evidence="3" type="ORF">HNQ92_002291</name>
</gene>
<dbReference type="Proteomes" id="UP000557307">
    <property type="component" value="Unassembled WGS sequence"/>
</dbReference>
<dbReference type="InterPro" id="IPR000683">
    <property type="entry name" value="Gfo/Idh/MocA-like_OxRdtase_N"/>
</dbReference>
<organism evidence="3 4">
    <name type="scientific">Rhabdobacter roseus</name>
    <dbReference type="NCBI Taxonomy" id="1655419"/>
    <lineage>
        <taxon>Bacteria</taxon>
        <taxon>Pseudomonadati</taxon>
        <taxon>Bacteroidota</taxon>
        <taxon>Cytophagia</taxon>
        <taxon>Cytophagales</taxon>
        <taxon>Cytophagaceae</taxon>
        <taxon>Rhabdobacter</taxon>
    </lineage>
</organism>
<feature type="domain" description="GFO/IDH/MocA-like oxidoreductase" evidence="2">
    <location>
        <begin position="244"/>
        <end position="339"/>
    </location>
</feature>
<dbReference type="RefSeq" id="WP_184174107.1">
    <property type="nucleotide sequence ID" value="NZ_JACHGF010000003.1"/>
</dbReference>